<proteinExistence type="predicted"/>
<dbReference type="PANTHER" id="PTHR46558:SF11">
    <property type="entry name" value="HTH-TYPE TRANSCRIPTIONAL REGULATOR XRE"/>
    <property type="match status" value="1"/>
</dbReference>
<accession>A0A1I0V3H1</accession>
<keyword evidence="5" id="KW-1185">Reference proteome</keyword>
<dbReference type="EMBL" id="FOKI01000001">
    <property type="protein sequence ID" value="SFA70663.1"/>
    <property type="molecule type" value="Genomic_DNA"/>
</dbReference>
<gene>
    <name evidence="4" type="ORF">SAMN04488528_1001123</name>
</gene>
<dbReference type="Proteomes" id="UP000198619">
    <property type="component" value="Unassembled WGS sequence"/>
</dbReference>
<keyword evidence="2" id="KW-0175">Coiled coil</keyword>
<organism evidence="4 5">
    <name type="scientific">Clostridium frigidicarnis</name>
    <dbReference type="NCBI Taxonomy" id="84698"/>
    <lineage>
        <taxon>Bacteria</taxon>
        <taxon>Bacillati</taxon>
        <taxon>Bacillota</taxon>
        <taxon>Clostridia</taxon>
        <taxon>Eubacteriales</taxon>
        <taxon>Clostridiaceae</taxon>
        <taxon>Clostridium</taxon>
    </lineage>
</organism>
<evidence type="ECO:0000313" key="4">
    <source>
        <dbReference type="EMBL" id="SFA70663.1"/>
    </source>
</evidence>
<reference evidence="4 5" key="1">
    <citation type="submission" date="2016-10" db="EMBL/GenBank/DDBJ databases">
        <authorList>
            <person name="de Groot N.N."/>
        </authorList>
    </citation>
    <scope>NUCLEOTIDE SEQUENCE [LARGE SCALE GENOMIC DNA]</scope>
    <source>
        <strain evidence="4 5">DSM 12271</strain>
    </source>
</reference>
<dbReference type="OrthoDB" id="1912177at2"/>
<dbReference type="Pfam" id="PF01381">
    <property type="entry name" value="HTH_3"/>
    <property type="match status" value="1"/>
</dbReference>
<evidence type="ECO:0000259" key="3">
    <source>
        <dbReference type="PROSITE" id="PS50943"/>
    </source>
</evidence>
<feature type="coiled-coil region" evidence="2">
    <location>
        <begin position="30"/>
        <end position="121"/>
    </location>
</feature>
<dbReference type="PROSITE" id="PS50943">
    <property type="entry name" value="HTH_CROC1"/>
    <property type="match status" value="1"/>
</dbReference>
<dbReference type="PANTHER" id="PTHR46558">
    <property type="entry name" value="TRACRIPTIONAL REGULATORY PROTEIN-RELATED-RELATED"/>
    <property type="match status" value="1"/>
</dbReference>
<sequence>MIMLLVLNLSLTICVGVIVSRLIYLNMETEKKVKDQIINARKDLNKLEQHSTVYLEKVIRGELEVTQDKVEDLREIITKSNENLGYEVKEIKEMLMLGENIKKLRKERNLTQKQLAELIKISTSYLQQLELGQKENPSINVLDKLAEVLNVQVDYLLDRFEYKDLKVSMLKEFSNKELIKEFRRRGKTVSKKEAR</sequence>
<dbReference type="SUPFAM" id="SSF47413">
    <property type="entry name" value="lambda repressor-like DNA-binding domains"/>
    <property type="match status" value="1"/>
</dbReference>
<evidence type="ECO:0000256" key="1">
    <source>
        <dbReference type="ARBA" id="ARBA00023125"/>
    </source>
</evidence>
<dbReference type="CDD" id="cd00093">
    <property type="entry name" value="HTH_XRE"/>
    <property type="match status" value="1"/>
</dbReference>
<dbReference type="GO" id="GO:0003677">
    <property type="term" value="F:DNA binding"/>
    <property type="evidence" value="ECO:0007669"/>
    <property type="project" value="UniProtKB-KW"/>
</dbReference>
<dbReference type="InterPro" id="IPR010982">
    <property type="entry name" value="Lambda_DNA-bd_dom_sf"/>
</dbReference>
<evidence type="ECO:0000313" key="5">
    <source>
        <dbReference type="Proteomes" id="UP000198619"/>
    </source>
</evidence>
<name>A0A1I0V3H1_9CLOT</name>
<protein>
    <submittedName>
        <fullName evidence="4">Helix-turn-helix domain-containing protein</fullName>
    </submittedName>
</protein>
<dbReference type="InterPro" id="IPR001387">
    <property type="entry name" value="Cro/C1-type_HTH"/>
</dbReference>
<keyword evidence="1" id="KW-0238">DNA-binding</keyword>
<evidence type="ECO:0000256" key="2">
    <source>
        <dbReference type="SAM" id="Coils"/>
    </source>
</evidence>
<dbReference type="Gene3D" id="1.10.260.40">
    <property type="entry name" value="lambda repressor-like DNA-binding domains"/>
    <property type="match status" value="1"/>
</dbReference>
<feature type="domain" description="HTH cro/C1-type" evidence="3">
    <location>
        <begin position="101"/>
        <end position="156"/>
    </location>
</feature>
<dbReference type="AlphaFoldDB" id="A0A1I0V3H1"/>
<dbReference type="STRING" id="84698.SAMN04488528_1001123"/>
<dbReference type="SMART" id="SM00530">
    <property type="entry name" value="HTH_XRE"/>
    <property type="match status" value="1"/>
</dbReference>